<dbReference type="InterPro" id="IPR036291">
    <property type="entry name" value="NAD(P)-bd_dom_sf"/>
</dbReference>
<dbReference type="SUPFAM" id="SSF55048">
    <property type="entry name" value="Probable ACP-binding domain of malonyl-CoA ACP transacylase"/>
    <property type="match status" value="2"/>
</dbReference>
<dbReference type="SUPFAM" id="SSF101173">
    <property type="entry name" value="Docking domain B of the erythromycin polyketide synthase (DEBS)"/>
    <property type="match status" value="1"/>
</dbReference>
<dbReference type="GO" id="GO:0004312">
    <property type="term" value="F:fatty acid synthase activity"/>
    <property type="evidence" value="ECO:0007669"/>
    <property type="project" value="TreeGrafter"/>
</dbReference>
<comment type="caution">
    <text evidence="14">The sequence shown here is derived from an EMBL/GenBank/DDBJ whole genome shotgun (WGS) entry which is preliminary data.</text>
</comment>
<dbReference type="Proteomes" id="UP000186168">
    <property type="component" value="Unassembled WGS sequence"/>
</dbReference>
<dbReference type="SUPFAM" id="SSF47336">
    <property type="entry name" value="ACP-like"/>
    <property type="match status" value="2"/>
</dbReference>
<dbReference type="InterPro" id="IPR014031">
    <property type="entry name" value="Ketoacyl_synth_C"/>
</dbReference>
<comment type="cofactor">
    <cofactor evidence="1">
        <name>pantetheine 4'-phosphate</name>
        <dbReference type="ChEBI" id="CHEBI:47942"/>
    </cofactor>
</comment>
<feature type="compositionally biased region" description="Low complexity" evidence="10">
    <location>
        <begin position="463"/>
        <end position="480"/>
    </location>
</feature>
<dbReference type="Gene3D" id="3.90.180.10">
    <property type="entry name" value="Medium-chain alcohol dehydrogenases, catalytic domain"/>
    <property type="match status" value="1"/>
</dbReference>
<keyword evidence="8" id="KW-0012">Acyltransferase</keyword>
<dbReference type="GO" id="GO:0016491">
    <property type="term" value="F:oxidoreductase activity"/>
    <property type="evidence" value="ECO:0007669"/>
    <property type="project" value="InterPro"/>
</dbReference>
<dbReference type="InterPro" id="IPR015083">
    <property type="entry name" value="NorB/c/GfsB-D-like_docking"/>
</dbReference>
<keyword evidence="5" id="KW-0808">Transferase</keyword>
<proteinExistence type="predicted"/>
<dbReference type="GO" id="GO:0004315">
    <property type="term" value="F:3-oxoacyl-[acyl-carrier-protein] synthase activity"/>
    <property type="evidence" value="ECO:0007669"/>
    <property type="project" value="InterPro"/>
</dbReference>
<dbReference type="CDD" id="cd08956">
    <property type="entry name" value="KR_3_FAS_SDR_x"/>
    <property type="match status" value="2"/>
</dbReference>
<feature type="domain" description="Carrier" evidence="11">
    <location>
        <begin position="1751"/>
        <end position="1826"/>
    </location>
</feature>
<keyword evidence="15" id="KW-1185">Reference proteome</keyword>
<dbReference type="FunFam" id="3.40.50.720:FF:000209">
    <property type="entry name" value="Polyketide synthase Pks12"/>
    <property type="match status" value="1"/>
</dbReference>
<reference evidence="14 15" key="1">
    <citation type="submission" date="2013-05" db="EMBL/GenBank/DDBJ databases">
        <title>Genome sequence of Streptomyces sparsogenes DSM 40356.</title>
        <authorList>
            <person name="Coyne S."/>
            <person name="Seebeck F.P."/>
        </authorList>
    </citation>
    <scope>NUCLEOTIDE SEQUENCE [LARGE SCALE GENOMIC DNA]</scope>
    <source>
        <strain evidence="14 15">DSM 40356</strain>
    </source>
</reference>
<dbReference type="InterPro" id="IPR020806">
    <property type="entry name" value="PKS_PP-bd"/>
</dbReference>
<evidence type="ECO:0000256" key="9">
    <source>
        <dbReference type="PROSITE-ProRule" id="PRU01363"/>
    </source>
</evidence>
<dbReference type="Pfam" id="PF08240">
    <property type="entry name" value="ADH_N"/>
    <property type="match status" value="1"/>
</dbReference>
<evidence type="ECO:0000256" key="2">
    <source>
        <dbReference type="ARBA" id="ARBA00004792"/>
    </source>
</evidence>
<dbReference type="SUPFAM" id="SSF51735">
    <property type="entry name" value="NAD(P)-binding Rossmann-fold domains"/>
    <property type="match status" value="5"/>
</dbReference>
<dbReference type="InterPro" id="IPR036299">
    <property type="entry name" value="Polyketide_synth_docking_sf"/>
</dbReference>
<dbReference type="InterPro" id="IPR036736">
    <property type="entry name" value="ACP-like_sf"/>
</dbReference>
<feature type="region of interest" description="C-terminal hotdog fold" evidence="9">
    <location>
        <begin position="2890"/>
        <end position="3030"/>
    </location>
</feature>
<dbReference type="Pfam" id="PF08659">
    <property type="entry name" value="KR"/>
    <property type="match status" value="2"/>
</dbReference>
<dbReference type="Pfam" id="PF00109">
    <property type="entry name" value="ketoacyl-synt"/>
    <property type="match status" value="2"/>
</dbReference>
<feature type="domain" description="Carrier" evidence="11">
    <location>
        <begin position="3849"/>
        <end position="3924"/>
    </location>
</feature>
<dbReference type="InterPro" id="IPR032821">
    <property type="entry name" value="PKS_assoc"/>
</dbReference>
<dbReference type="Pfam" id="PF14765">
    <property type="entry name" value="PS-DH"/>
    <property type="match status" value="2"/>
</dbReference>
<dbReference type="InterPro" id="IPR014043">
    <property type="entry name" value="Acyl_transferase_dom"/>
</dbReference>
<dbReference type="InterPro" id="IPR055123">
    <property type="entry name" value="SpnB-like_Rossmann"/>
</dbReference>
<gene>
    <name evidence="14" type="ORF">SPAR_22227</name>
</gene>
<feature type="region of interest" description="C-terminal hotdog fold" evidence="9">
    <location>
        <begin position="1126"/>
        <end position="1267"/>
    </location>
</feature>
<dbReference type="SMART" id="SM00829">
    <property type="entry name" value="PKS_ER"/>
    <property type="match status" value="1"/>
</dbReference>
<dbReference type="GO" id="GO:0031177">
    <property type="term" value="F:phosphopantetheine binding"/>
    <property type="evidence" value="ECO:0007669"/>
    <property type="project" value="InterPro"/>
</dbReference>
<accession>A0A1R1SG36</accession>
<evidence type="ECO:0000259" key="12">
    <source>
        <dbReference type="PROSITE" id="PS52004"/>
    </source>
</evidence>
<dbReference type="InterPro" id="IPR011032">
    <property type="entry name" value="GroES-like_sf"/>
</dbReference>
<dbReference type="InterPro" id="IPR020843">
    <property type="entry name" value="ER"/>
</dbReference>
<dbReference type="InterPro" id="IPR013154">
    <property type="entry name" value="ADH-like_N"/>
</dbReference>
<dbReference type="Pfam" id="PF16197">
    <property type="entry name" value="KAsynt_C_assoc"/>
    <property type="match status" value="2"/>
</dbReference>
<dbReference type="Gene3D" id="3.40.366.10">
    <property type="entry name" value="Malonyl-Coenzyme A Acyl Carrier Protein, domain 2"/>
    <property type="match status" value="2"/>
</dbReference>
<feature type="domain" description="PKS/mFAS DH" evidence="13">
    <location>
        <begin position="2751"/>
        <end position="3030"/>
    </location>
</feature>
<dbReference type="Pfam" id="PF02801">
    <property type="entry name" value="Ketoacyl-synt_C"/>
    <property type="match status" value="2"/>
</dbReference>
<organism evidence="14 15">
    <name type="scientific">Streptomyces sparsogenes DSM 40356</name>
    <dbReference type="NCBI Taxonomy" id="1331668"/>
    <lineage>
        <taxon>Bacteria</taxon>
        <taxon>Bacillati</taxon>
        <taxon>Actinomycetota</taxon>
        <taxon>Actinomycetes</taxon>
        <taxon>Kitasatosporales</taxon>
        <taxon>Streptomycetaceae</taxon>
        <taxon>Streptomyces</taxon>
    </lineage>
</organism>
<evidence type="ECO:0000256" key="1">
    <source>
        <dbReference type="ARBA" id="ARBA00001957"/>
    </source>
</evidence>
<dbReference type="Pfam" id="PF13602">
    <property type="entry name" value="ADH_zinc_N_2"/>
    <property type="match status" value="1"/>
</dbReference>
<dbReference type="SUPFAM" id="SSF50129">
    <property type="entry name" value="GroES-like"/>
    <property type="match status" value="1"/>
</dbReference>
<keyword evidence="6" id="KW-0045">Antibiotic biosynthesis</keyword>
<dbReference type="Gene3D" id="3.10.129.110">
    <property type="entry name" value="Polyketide synthase dehydratase"/>
    <property type="match status" value="2"/>
</dbReference>
<dbReference type="CDD" id="cd05195">
    <property type="entry name" value="enoyl_red"/>
    <property type="match status" value="1"/>
</dbReference>
<evidence type="ECO:0000313" key="14">
    <source>
        <dbReference type="EMBL" id="OMI37213.1"/>
    </source>
</evidence>
<evidence type="ECO:0000256" key="8">
    <source>
        <dbReference type="ARBA" id="ARBA00023315"/>
    </source>
</evidence>
<name>A0A1R1SG36_9ACTN</name>
<dbReference type="InterPro" id="IPR013968">
    <property type="entry name" value="PKS_KR"/>
</dbReference>
<dbReference type="Pfam" id="PF22621">
    <property type="entry name" value="CurL-like_PKS_C"/>
    <property type="match status" value="1"/>
</dbReference>
<keyword evidence="3" id="KW-0596">Phosphopantetheine</keyword>
<feature type="region of interest" description="N-terminal hotdog fold" evidence="9">
    <location>
        <begin position="982"/>
        <end position="1109"/>
    </location>
</feature>
<dbReference type="PROSITE" id="PS52019">
    <property type="entry name" value="PKS_MFAS_DH"/>
    <property type="match status" value="2"/>
</dbReference>
<dbReference type="PROSITE" id="PS50075">
    <property type="entry name" value="CARRIER"/>
    <property type="match status" value="2"/>
</dbReference>
<evidence type="ECO:0000256" key="4">
    <source>
        <dbReference type="ARBA" id="ARBA00022553"/>
    </source>
</evidence>
<dbReference type="SMART" id="SM00825">
    <property type="entry name" value="PKS_KS"/>
    <property type="match status" value="2"/>
</dbReference>
<dbReference type="SUPFAM" id="SSF53901">
    <property type="entry name" value="Thiolase-like"/>
    <property type="match status" value="2"/>
</dbReference>
<dbReference type="CDD" id="cd00833">
    <property type="entry name" value="PKS"/>
    <property type="match status" value="2"/>
</dbReference>
<dbReference type="InterPro" id="IPR016036">
    <property type="entry name" value="Malonyl_transacylase_ACP-bd"/>
</dbReference>
<dbReference type="InterPro" id="IPR057326">
    <property type="entry name" value="KR_dom"/>
</dbReference>
<dbReference type="Gene3D" id="3.40.47.10">
    <property type="match status" value="2"/>
</dbReference>
<dbReference type="SMART" id="SM01294">
    <property type="entry name" value="PKS_PP_betabranch"/>
    <property type="match status" value="2"/>
</dbReference>
<dbReference type="PANTHER" id="PTHR43775">
    <property type="entry name" value="FATTY ACID SYNTHASE"/>
    <property type="match status" value="1"/>
</dbReference>
<keyword evidence="7" id="KW-0511">Multifunctional enzyme</keyword>
<dbReference type="InterPro" id="IPR042104">
    <property type="entry name" value="PKS_dehydratase_sf"/>
</dbReference>
<dbReference type="Gene3D" id="1.10.1200.10">
    <property type="entry name" value="ACP-like"/>
    <property type="match status" value="2"/>
</dbReference>
<dbReference type="SMART" id="SM00823">
    <property type="entry name" value="PKS_PP"/>
    <property type="match status" value="2"/>
</dbReference>
<feature type="active site" description="Proton donor; for dehydratase activity" evidence="9">
    <location>
        <position position="2953"/>
    </location>
</feature>
<dbReference type="STRING" id="67365.GCA_001704635_03575"/>
<feature type="region of interest" description="Disordered" evidence="10">
    <location>
        <begin position="461"/>
        <end position="513"/>
    </location>
</feature>
<dbReference type="PROSITE" id="PS00606">
    <property type="entry name" value="KS3_1"/>
    <property type="match status" value="2"/>
</dbReference>
<dbReference type="PROSITE" id="PS52004">
    <property type="entry name" value="KS3_2"/>
    <property type="match status" value="2"/>
</dbReference>
<dbReference type="InterPro" id="IPR020807">
    <property type="entry name" value="PKS_DH"/>
</dbReference>
<dbReference type="FunFam" id="3.40.47.10:FF:000019">
    <property type="entry name" value="Polyketide synthase type I"/>
    <property type="match status" value="2"/>
</dbReference>
<dbReference type="Pfam" id="PF08990">
    <property type="entry name" value="Docking"/>
    <property type="match status" value="1"/>
</dbReference>
<dbReference type="InterPro" id="IPR001227">
    <property type="entry name" value="Ac_transferase_dom_sf"/>
</dbReference>
<feature type="domain" description="Ketosynthase family 3 (KS3)" evidence="12">
    <location>
        <begin position="1846"/>
        <end position="2272"/>
    </location>
</feature>
<dbReference type="SMART" id="SM00827">
    <property type="entry name" value="PKS_AT"/>
    <property type="match status" value="2"/>
</dbReference>
<evidence type="ECO:0000256" key="10">
    <source>
        <dbReference type="SAM" id="MobiDB-lite"/>
    </source>
</evidence>
<feature type="compositionally biased region" description="Gly residues" evidence="10">
    <location>
        <begin position="481"/>
        <end position="492"/>
    </location>
</feature>
<dbReference type="Pfam" id="PF00698">
    <property type="entry name" value="Acyl_transf_1"/>
    <property type="match status" value="2"/>
</dbReference>
<dbReference type="InterPro" id="IPR050091">
    <property type="entry name" value="PKS_NRPS_Biosynth_Enz"/>
</dbReference>
<feature type="region of interest" description="N-terminal hotdog fold" evidence="9">
    <location>
        <begin position="2751"/>
        <end position="2875"/>
    </location>
</feature>
<dbReference type="Gene3D" id="3.40.50.11460">
    <property type="match status" value="1"/>
</dbReference>
<dbReference type="PANTHER" id="PTHR43775:SF51">
    <property type="entry name" value="INACTIVE PHENOLPHTHIOCEROL SYNTHESIS POLYKETIDE SYNTHASE TYPE I PKS1-RELATED"/>
    <property type="match status" value="1"/>
</dbReference>
<dbReference type="InterPro" id="IPR049551">
    <property type="entry name" value="PKS_DH_C"/>
</dbReference>
<feature type="domain" description="Ketosynthase family 3 (KS3)" evidence="12">
    <location>
        <begin position="33"/>
        <end position="457"/>
    </location>
</feature>
<dbReference type="GO" id="GO:0006633">
    <property type="term" value="P:fatty acid biosynthetic process"/>
    <property type="evidence" value="ECO:0007669"/>
    <property type="project" value="InterPro"/>
</dbReference>
<dbReference type="SMART" id="SM00822">
    <property type="entry name" value="PKS_KR"/>
    <property type="match status" value="2"/>
</dbReference>
<dbReference type="InterPro" id="IPR049552">
    <property type="entry name" value="PKS_DH_N"/>
</dbReference>
<feature type="active site" description="Proton acceptor; for dehydratase activity" evidence="9">
    <location>
        <position position="2783"/>
    </location>
</feature>
<dbReference type="Pfam" id="PF21089">
    <property type="entry name" value="PKS_DH_N"/>
    <property type="match status" value="2"/>
</dbReference>
<dbReference type="Pfam" id="PF00550">
    <property type="entry name" value="PP-binding"/>
    <property type="match status" value="2"/>
</dbReference>
<dbReference type="SUPFAM" id="SSF52151">
    <property type="entry name" value="FabD/lysophospholipase-like"/>
    <property type="match status" value="2"/>
</dbReference>
<dbReference type="GO" id="GO:0033068">
    <property type="term" value="P:macrolide biosynthetic process"/>
    <property type="evidence" value="ECO:0007669"/>
    <property type="project" value="UniProtKB-ARBA"/>
</dbReference>
<protein>
    <submittedName>
        <fullName evidence="14">Modular polyketide synthase</fullName>
    </submittedName>
</protein>
<keyword evidence="4" id="KW-0597">Phosphoprotein</keyword>
<dbReference type="RefSeq" id="WP_076971101.1">
    <property type="nucleotide sequence ID" value="NZ_ASQP01000311.1"/>
</dbReference>
<dbReference type="FunFam" id="1.10.1200.10:FF:000007">
    <property type="entry name" value="Probable polyketide synthase pks17"/>
    <property type="match status" value="2"/>
</dbReference>
<dbReference type="Gene3D" id="3.30.70.3290">
    <property type="match status" value="2"/>
</dbReference>
<dbReference type="InterPro" id="IPR020841">
    <property type="entry name" value="PKS_Beta-ketoAc_synthase_dom"/>
</dbReference>
<evidence type="ECO:0000256" key="6">
    <source>
        <dbReference type="ARBA" id="ARBA00023194"/>
    </source>
</evidence>
<dbReference type="InterPro" id="IPR009081">
    <property type="entry name" value="PP-bd_ACP"/>
</dbReference>
<feature type="active site" description="Proton donor; for dehydratase activity" evidence="9">
    <location>
        <position position="1187"/>
    </location>
</feature>
<feature type="active site" description="Proton acceptor; for dehydratase activity" evidence="9">
    <location>
        <position position="1014"/>
    </location>
</feature>
<dbReference type="InterPro" id="IPR014030">
    <property type="entry name" value="Ketoacyl_synth_N"/>
</dbReference>
<comment type="pathway">
    <text evidence="2">Antibiotic biosynthesis.</text>
</comment>
<sequence length="4005" mass="416531">MPDEERLVDYLKRVATDLHDTRRRLREVEERHQEPIAIVAMTCRFPGGVDSPEALWDLVASGGDVIGPFPADRGWDLEGLYHPDPDHPGTTYAREGGFLRDADTFDAGFFEISPREALVMDPQQRKLLEVAWELFERAGLDATGLRGSRTGVFIGAATMASGTPSGPVRKESEGYVGVAPSMLSGRLSYTFGLEGPSLTVETACSASLVAMHQGIHALRQGECGLAVAGGVTIMSSPAVFIGFARQRGLAPDGRCKPFAAAADGTGWGEGAGLVLLERLSDARRNGHQVLAVIRGSAVNQDGASNGFSAPNGPSQQRVIRQALLNARLSSAEVDAVEAHGTGTRLGDPIEADALHATYGQRRPADRPLLLGSVKSNIGHPQAAAGVAGVIKTVMAIRHGVFPATLHIDEPTPHVDWSSGAIRLVTEPVEWPATDHPRRAGVSSFGVSGTNAHVIIEQAPDPAPAAAPAAPAAPDTSETGTGEAGTGETGTNGTGTREAGTGDPAQDPEGAASARQAVVAGGVVPWVLSARDEVALARQALRLAEVAGGDPAADITDVGWSLATTRARFEHRAVVVGTDRAALLDGLAKLAADEPDPAVVTGTAGPIGAGPVFVFPGQGAQWPGMARELLDASPVFAARIAECERALAPYVDWSLAKVLRGTDPATDPGRDDVVQPVLWAVHVSLAAVWRSFGITPAAVVGHSQGEVAAACVAGALTLDEAARIIALRVQALRPLIGHGAMASLSLGAEDTARLLAELGAAAGDVAVAAVNGPHATVVSGSPGPLDAVLEAARERGARTRTIDVEYASHGPHVDRIHDDIVSALREVTPVESEIAFYSTVTAERLNTAELGTEYWFDNLRRPVRFADAVSRLLADGYRAFIHCNPHPILSTSLQDIFEESGTRATSLATLRRDHGGAPQLALALAQAHAAGIEVDWRPWFPADRAPRTVELPTYPFQGRRYWIPVDGGGAGDVSAAGLRAVDHPLLAAAVSLPDGGMVLTGRLPAATGAGWLADHVVGDTTLLPGAAMVEWALQAAHEAGCAAVEELALQTPFVLPASGALRVRVAVGPADDEGRRTVDVYSRPDEFDTETPDGWVCHAMGVLAPEGPEYAAAPPDAPAAPWPPRGAEPLDVTDFYERAAAGGYGYGPAFRGLTAAWRDGADLLAEIALPEAAGEGADRFGIHPALLDAATHPTIFAAGREDGSDGGQVWLPFAWSGVSLWATGARRVRVRISPMDNGQRISLTDETGAPVLEAASVAARPTGVAELRARAARAAEGLFAVDWVPARGGTGDTPAPADGGWATVGGGVRLAGAADHADLGALLAAVDDGAPVPAVVLHPVPATATPDDGLAAVGGVLALIREWLAEPRLLDSRLVLVTSGAVSAGDDEGAVDPGGAAVWGLVRSVQAEHPGRFTLLDVGGDADAGAGAGESLAEAVRRSIDADEPQVVVRAAGTLVPRLVRTAPAAEADIPELSGGTVLVSGGTGVLGAAAAEHLVRAHGVERVLLLSRRGPNAPEAAELVGRLTALGAQAEVAAVDVADRAALEETLRTIPDSHPLLGVVHSAGVTDDALVESWDADRLARVWEPKVTGAWQLHTLTRELPLRMFVVFSSAAGVVGNSGQAGYAAANACADALIAHRRAAGLPGTSVAWTLWEQTSAMTEHLTEADLSRLGALGMRPLATSRALGLLDAALRVTHPVVVAADLDATRLGPDSPAMLRALARPARRRAVEHHATGPALAGRLAGLDATARRDLLLRTVRRMVTVVLGHSSDAAIRDEAAFKELGFDSLTAVELRNRLAGATGLRLPPTLVFDYPTPLALADHLLERLTATASPASPRAVAPRAGAADEPIAVVAMACRFPGGVTTPEELWDLVAAGREVVGPFPANRGWDLANLFHPDPDHPGTTYASEGAFMYDADGFDAAFFGINPREALAMDPQQRVLLETSWELLERAGIDPHTLKDSLTGVYAGVMYHDYGNGLPPGDPRLDGYAGLSGTSSIIAGRVAYTLGLQGPAVTVDTACSSSLVTMHLAAQALRQGECDLALAGGVTVLATPDVFTGFSRQRGLAPDGRCKPFAAAADGTGFGEGVGLVLLERLSDARRNGHRVLAVLRGSAVNQDGASNGLTAPNGPAQQRVIRQALAGAGLGPADVDAVEAHGTGTTLGDPIEAQALLATYGQDRPDDRPLWLGSVKSNIGHTQAAAGAAGVIKMIMAMVHGRLPASLHIDEPSPHIDWTGGNLRLLTEATDWPEAGRPRRAAVSSFGASGTNAHLVLEQAPHTAQPVADTPPPGIAPWPLSARSDDALRAQAAALAERLRADGRSAEPLSVAGVGRALAVTRSVFERRAVIVGSDQQEMAAALDALADGRPHPGLVTPMPGAAPASGTAVWLFSGQGSQRPGMGADLHARFPVFAAAFDEVCALLDPHLDHPLADVVLRGRPRAGLLDHTTYTQAGLFAVQVALARLLEDCGARPDAVIGHSIGEITAAHVAGVLSLEDACRLVAARATLLGTLPPGGAMSALEATAEEATEALAPYDGQVTIAALNAPTNTVISGPADLVTDITTAWKERGRRTRALTVSHAFHSPLMEPVLDDFRGAIAELAYQQPTIPLISNLTGQPADQDITTPDYWARHIRQPVHFHPAITHIAPHTAAFVEIGPDAVLIPATQNTLDTLEDQPAHPPLLIPTLTRKQPDVEALAHALARLHTHTPVDWAPWYPAASTSPAVDLPTYPFQRRPYWLKPAHSGPTAPGATSLTHPLLAATAPLADGGVLLTGQVPAADHEGWLTEHTIADAVLLPATALLDIALRAADHTTTPHVDELLLQQPLTLDPDHPLSLQVIVSPPDDSGHRTLDIYARSQSAPPAEWTRHATATLTDEPAAEPPIAEAEAAWPPPGAEAVDVTGFYDRAAADGYHYGPSYQGLRAVWRHGDDLLADIALPGADRSDHTADSLAIHPALLDAALHPLLATADNPDGEIWLPFSWSGVTLHATGATHVRARITPQGDNDYRLVLTDATGRTVLTADTIASRPLDTARLRPRGPGDGLYHVRWTAMPVPAGSATAVADGWAVLGEAGDGGLADAVATLASYPDVAALAAAMDDDTPVPPVVLTGLAPATGGDADAVADVLATAREWLAEPRLAESRLVVVTHDAAVTEDTDNGPDGGDVDPVAAGVWGLIRSAQSENPGRFTLLDLARRDAGSTPDVVEVLRAALDADEWQVAVRDGRALVPRLMADDAAARIVPPVGAPAWQLVMTDERAGTVDGLAPEECPEVLEPLAPGQVRVAVRAAGVNFRDVMVTLGVVPDRRGLGGEGAGVVLDVAPDVTSVAVGDRVMGLFQGSFGPITVADARALVPIPPGWTDRQAAAVPIAFLTAWYGLVDLAGLKAGESVLIHAATGGVGTAAVQIARHLGAEIYATAGPGKHHVLEAMGIDEAHRASSRDLDFEDTFRAATGPGGMDVVLDCLAGEFVDASLRLLGQGGRFLEMGKTDIRAPEQIADTHPGVDYRSYDLVSDAGLDRLSEMLSTLAGLFAQGILTPPPVQAWPLAKARQALRHMSQAKHTGKLVLDIPPTLNPHGTALITGGTGTLGALIAEHLITTHHITHLHLLSRRGPHAPGATDLKTRLTQLGATVHITATDTTDPEALQHALDTIDPHHPLTAVIHAAGVLDDAVITSQTPDSLHRVWAAKATAAAHLHRATRHLSPAMFVIFSSAAGTLGSPGQANYAAANAYCDALATRLRHAGVPATSIAWGLWAATSGMTGGLTEIDHARMSRSGMAPLPSEHALALFDAAHGVGAGRVLAARLDLANLSAQPSEALPPVVRSLTGTGPRAARRSAAAPVTDLPGRLASMAPAGQLALLLDLVRTHAATVLGHTDVATVSANTPFKDLGFDSLTAVELRNRLTTVTGLRLSAASVFRHPTPTAMAEHLRGELCPAGDDAAQPVLRELERLEAAVGESKPEGETSARLVKRLQTLLWRLGDETAAVDHTVDGEALESASDDEMFALIDQQLGSS</sequence>
<dbReference type="Gene3D" id="3.40.50.720">
    <property type="entry name" value="NAD(P)-binding Rossmann-like Domain"/>
    <property type="match status" value="2"/>
</dbReference>
<dbReference type="PROSITE" id="PS00012">
    <property type="entry name" value="PHOSPHOPANTETHEINE"/>
    <property type="match status" value="2"/>
</dbReference>
<evidence type="ECO:0000259" key="13">
    <source>
        <dbReference type="PROSITE" id="PS52019"/>
    </source>
</evidence>
<evidence type="ECO:0000256" key="7">
    <source>
        <dbReference type="ARBA" id="ARBA00023268"/>
    </source>
</evidence>
<dbReference type="Pfam" id="PF22953">
    <property type="entry name" value="SpnB_Rossmann"/>
    <property type="match status" value="2"/>
</dbReference>
<evidence type="ECO:0000259" key="11">
    <source>
        <dbReference type="PROSITE" id="PS50075"/>
    </source>
</evidence>
<dbReference type="InterPro" id="IPR016039">
    <property type="entry name" value="Thiolase-like"/>
</dbReference>
<evidence type="ECO:0000313" key="15">
    <source>
        <dbReference type="Proteomes" id="UP000186168"/>
    </source>
</evidence>
<dbReference type="InterPro" id="IPR049900">
    <property type="entry name" value="PKS_mFAS_DH"/>
</dbReference>
<dbReference type="InterPro" id="IPR006162">
    <property type="entry name" value="Ppantetheine_attach_site"/>
</dbReference>
<feature type="domain" description="PKS/mFAS DH" evidence="13">
    <location>
        <begin position="982"/>
        <end position="1267"/>
    </location>
</feature>
<dbReference type="SMART" id="SM00826">
    <property type="entry name" value="PKS_DH"/>
    <property type="match status" value="2"/>
</dbReference>
<dbReference type="EMBL" id="ASQP01000311">
    <property type="protein sequence ID" value="OMI37213.1"/>
    <property type="molecule type" value="Genomic_DNA"/>
</dbReference>
<dbReference type="InterPro" id="IPR016035">
    <property type="entry name" value="Acyl_Trfase/lysoPLipase"/>
</dbReference>
<dbReference type="FunFam" id="3.40.366.10:FF:000002">
    <property type="entry name" value="Probable polyketide synthase 2"/>
    <property type="match status" value="1"/>
</dbReference>
<evidence type="ECO:0000256" key="5">
    <source>
        <dbReference type="ARBA" id="ARBA00022679"/>
    </source>
</evidence>
<dbReference type="InterPro" id="IPR018201">
    <property type="entry name" value="Ketoacyl_synth_AS"/>
</dbReference>
<evidence type="ECO:0000256" key="3">
    <source>
        <dbReference type="ARBA" id="ARBA00022450"/>
    </source>
</evidence>